<evidence type="ECO:0000313" key="6">
    <source>
        <dbReference type="Proteomes" id="UP000078459"/>
    </source>
</evidence>
<dbReference type="InterPro" id="IPR023198">
    <property type="entry name" value="PGP-like_dom2"/>
</dbReference>
<protein>
    <recommendedName>
        <fullName evidence="4">phosphoglycolate phosphatase</fullName>
        <ecNumber evidence="4">3.1.3.18</ecNumber>
    </recommendedName>
</protein>
<evidence type="ECO:0000256" key="1">
    <source>
        <dbReference type="ARBA" id="ARBA00000830"/>
    </source>
</evidence>
<dbReference type="GO" id="GO:0008967">
    <property type="term" value="F:phosphoglycolate phosphatase activity"/>
    <property type="evidence" value="ECO:0007669"/>
    <property type="project" value="UniProtKB-EC"/>
</dbReference>
<comment type="similarity">
    <text evidence="3">Belongs to the HAD-like hydrolase superfamily. CbbY/CbbZ/Gph/YieH family.</text>
</comment>
<dbReference type="EC" id="3.1.3.18" evidence="4"/>
<organism evidence="5 6">
    <name type="scientific">Pedobacter psychrophilus</name>
    <dbReference type="NCBI Taxonomy" id="1826909"/>
    <lineage>
        <taxon>Bacteria</taxon>
        <taxon>Pseudomonadati</taxon>
        <taxon>Bacteroidota</taxon>
        <taxon>Sphingobacteriia</taxon>
        <taxon>Sphingobacteriales</taxon>
        <taxon>Sphingobacteriaceae</taxon>
        <taxon>Pedobacter</taxon>
    </lineage>
</organism>
<dbReference type="Gene3D" id="3.40.50.1000">
    <property type="entry name" value="HAD superfamily/HAD-like"/>
    <property type="match status" value="1"/>
</dbReference>
<dbReference type="Gene3D" id="1.10.150.240">
    <property type="entry name" value="Putative phosphatase, domain 2"/>
    <property type="match status" value="1"/>
</dbReference>
<evidence type="ECO:0000256" key="3">
    <source>
        <dbReference type="ARBA" id="ARBA00006171"/>
    </source>
</evidence>
<comment type="caution">
    <text evidence="5">The sequence shown here is derived from an EMBL/GenBank/DDBJ whole genome shotgun (WGS) entry which is preliminary data.</text>
</comment>
<dbReference type="InterPro" id="IPR023214">
    <property type="entry name" value="HAD_sf"/>
</dbReference>
<dbReference type="Proteomes" id="UP000078459">
    <property type="component" value="Unassembled WGS sequence"/>
</dbReference>
<accession>A0A179DFX6</accession>
<dbReference type="PANTHER" id="PTHR43434">
    <property type="entry name" value="PHOSPHOGLYCOLATE PHOSPHATASE"/>
    <property type="match status" value="1"/>
</dbReference>
<dbReference type="AlphaFoldDB" id="A0A179DFX6"/>
<dbReference type="InterPro" id="IPR036412">
    <property type="entry name" value="HAD-like_sf"/>
</dbReference>
<dbReference type="Pfam" id="PF13419">
    <property type="entry name" value="HAD_2"/>
    <property type="match status" value="1"/>
</dbReference>
<dbReference type="SUPFAM" id="SSF56784">
    <property type="entry name" value="HAD-like"/>
    <property type="match status" value="1"/>
</dbReference>
<name>A0A179DFX6_9SPHI</name>
<dbReference type="GO" id="GO:0006281">
    <property type="term" value="P:DNA repair"/>
    <property type="evidence" value="ECO:0007669"/>
    <property type="project" value="TreeGrafter"/>
</dbReference>
<dbReference type="EMBL" id="LWHJ01000027">
    <property type="protein sequence ID" value="OAQ39794.1"/>
    <property type="molecule type" value="Genomic_DNA"/>
</dbReference>
<dbReference type="SFLD" id="SFLDS00003">
    <property type="entry name" value="Haloacid_Dehalogenase"/>
    <property type="match status" value="1"/>
</dbReference>
<evidence type="ECO:0000313" key="5">
    <source>
        <dbReference type="EMBL" id="OAQ39794.1"/>
    </source>
</evidence>
<dbReference type="InterPro" id="IPR050155">
    <property type="entry name" value="HAD-like_hydrolase_sf"/>
</dbReference>
<comment type="catalytic activity">
    <reaction evidence="1">
        <text>2-phosphoglycolate + H2O = glycolate + phosphate</text>
        <dbReference type="Rhea" id="RHEA:14369"/>
        <dbReference type="ChEBI" id="CHEBI:15377"/>
        <dbReference type="ChEBI" id="CHEBI:29805"/>
        <dbReference type="ChEBI" id="CHEBI:43474"/>
        <dbReference type="ChEBI" id="CHEBI:58033"/>
        <dbReference type="EC" id="3.1.3.18"/>
    </reaction>
</comment>
<dbReference type="PANTHER" id="PTHR43434:SF1">
    <property type="entry name" value="PHOSPHOGLYCOLATE PHOSPHATASE"/>
    <property type="match status" value="1"/>
</dbReference>
<proteinExistence type="inferred from homology"/>
<comment type="pathway">
    <text evidence="2">Organic acid metabolism; glycolate biosynthesis; glycolate from 2-phosphoglycolate: step 1/1.</text>
</comment>
<dbReference type="RefSeq" id="WP_068822410.1">
    <property type="nucleotide sequence ID" value="NZ_LWHJ01000027.1"/>
</dbReference>
<dbReference type="InterPro" id="IPR041492">
    <property type="entry name" value="HAD_2"/>
</dbReference>
<keyword evidence="6" id="KW-1185">Reference proteome</keyword>
<sequence length="212" mass="24544">MNNKIPDSLIFDMDGTLWDAVDTYAICWNIVLEKHLIKSITREKLLGMMGWEKEKVISHYFNNISAAIADKIFEDIVEVQDEIIPKIGGKIYDHVVEGIKILSKKYKLFILSNCPPNTIKQFIELAKIETYITDHIAHGYNLKPKHFNMQLLIDKHSLKNPFYIGDTLTDSTESKKANLPFVYLTYGFGDVETYDLKFDNFKNFVDHFDGLK</sequence>
<dbReference type="STRING" id="1826909.A5893_09460"/>
<reference evidence="5 6" key="1">
    <citation type="submission" date="2016-04" db="EMBL/GenBank/DDBJ databases">
        <authorList>
            <person name="Evans L.H."/>
            <person name="Alamgir A."/>
            <person name="Owens N."/>
            <person name="Weber N.D."/>
            <person name="Virtaneva K."/>
            <person name="Barbian K."/>
            <person name="Babar A."/>
            <person name="Rosenke K."/>
        </authorList>
    </citation>
    <scope>NUCLEOTIDE SEQUENCE [LARGE SCALE GENOMIC DNA]</scope>
    <source>
        <strain evidence="5 6">CCM 8644</strain>
    </source>
</reference>
<gene>
    <name evidence="5" type="ORF">A5893_09460</name>
</gene>
<dbReference type="OrthoDB" id="9792518at2"/>
<evidence type="ECO:0000256" key="4">
    <source>
        <dbReference type="ARBA" id="ARBA00013078"/>
    </source>
</evidence>
<evidence type="ECO:0000256" key="2">
    <source>
        <dbReference type="ARBA" id="ARBA00004818"/>
    </source>
</evidence>
<dbReference type="SFLD" id="SFLDG01129">
    <property type="entry name" value="C1.5:_HAD__Beta-PGM__Phosphata"/>
    <property type="match status" value="1"/>
</dbReference>
<reference evidence="5 6" key="2">
    <citation type="submission" date="2016-06" db="EMBL/GenBank/DDBJ databases">
        <title>Pedobacter psychrophilus sp. nov., isolated from Antarctic fragmentary rock.</title>
        <authorList>
            <person name="Svec P."/>
        </authorList>
    </citation>
    <scope>NUCLEOTIDE SEQUENCE [LARGE SCALE GENOMIC DNA]</scope>
    <source>
        <strain evidence="5 6">CCM 8644</strain>
    </source>
</reference>